<sequence length="170" mass="19247">MNHYTVQPIPLHDRATESYQVPYQKLIVDNLSTESKIGVNDIIYVNGWAPAHSGFEPPLNESFVSKIKNSIVANGESGRVDVAVLRVGFFVEKNVADDIVFVGLFMVGRERGFKCDADVNVKTERDSQRITLTHEIRRPHFDNQEQIRQFIETCQTDLISQLADSIKKAI</sequence>
<dbReference type="Proteomes" id="UP000567186">
    <property type="component" value="Unassembled WGS sequence"/>
</dbReference>
<proteinExistence type="predicted"/>
<accession>A0A7Y0NKP8</accession>
<keyword evidence="2" id="KW-1185">Reference proteome</keyword>
<comment type="caution">
    <text evidence="1">The sequence shown here is derived from an EMBL/GenBank/DDBJ whole genome shotgun (WGS) entry which is preliminary data.</text>
</comment>
<protein>
    <submittedName>
        <fullName evidence="1">Uncharacterized protein</fullName>
    </submittedName>
</protein>
<gene>
    <name evidence="1" type="ORF">HIU99_04205</name>
</gene>
<name>A0A7Y0NKP8_9GAMM</name>
<dbReference type="EMBL" id="JABCKY010000001">
    <property type="protein sequence ID" value="NMT62794.1"/>
    <property type="molecule type" value="Genomic_DNA"/>
</dbReference>
<reference evidence="1 2" key="1">
    <citation type="submission" date="2020-04" db="EMBL/GenBank/DDBJ databases">
        <title>Marinobacter oceani sp. nov., isolated from marine solar saltern.</title>
        <authorList>
            <person name="Chen X.-Y."/>
        </authorList>
    </citation>
    <scope>NUCLEOTIDE SEQUENCE [LARGE SCALE GENOMIC DNA]</scope>
    <source>
        <strain evidence="1 2">W62</strain>
    </source>
</reference>
<evidence type="ECO:0000313" key="1">
    <source>
        <dbReference type="EMBL" id="NMT62794.1"/>
    </source>
</evidence>
<dbReference type="RefSeq" id="WP_135954155.1">
    <property type="nucleotide sequence ID" value="NZ_JABCKY010000001.1"/>
</dbReference>
<dbReference type="AlphaFoldDB" id="A0A7Y0NKP8"/>
<evidence type="ECO:0000313" key="2">
    <source>
        <dbReference type="Proteomes" id="UP000567186"/>
    </source>
</evidence>
<organism evidence="1 2">
    <name type="scientific">Marinobacter orientalis</name>
    <dbReference type="NCBI Taxonomy" id="1928859"/>
    <lineage>
        <taxon>Bacteria</taxon>
        <taxon>Pseudomonadati</taxon>
        <taxon>Pseudomonadota</taxon>
        <taxon>Gammaproteobacteria</taxon>
        <taxon>Pseudomonadales</taxon>
        <taxon>Marinobacteraceae</taxon>
        <taxon>Marinobacter</taxon>
    </lineage>
</organism>